<name>A0AAV1HB95_XYRNO</name>
<dbReference type="AlphaFoldDB" id="A0AAV1HB95"/>
<reference evidence="2" key="1">
    <citation type="submission" date="2023-08" db="EMBL/GenBank/DDBJ databases">
        <authorList>
            <person name="Alioto T."/>
            <person name="Alioto T."/>
            <person name="Gomez Garrido J."/>
        </authorList>
    </citation>
    <scope>NUCLEOTIDE SEQUENCE</scope>
</reference>
<gene>
    <name evidence="2" type="ORF">XNOV1_A031186</name>
</gene>
<evidence type="ECO:0000256" key="1">
    <source>
        <dbReference type="SAM" id="MobiDB-lite"/>
    </source>
</evidence>
<sequence length="108" mass="12452">MLDSVHPAREKKKKKKWKKKKTHQRAAKRKFQTMDARYINLGEETTILEAGLGRKRLEKMKSLTVAGAENLKSQDMHRINKEHGLQSAGTPHLLLVTVSEVFPITYRD</sequence>
<protein>
    <submittedName>
        <fullName evidence="2">Uncharacterized protein</fullName>
    </submittedName>
</protein>
<feature type="compositionally biased region" description="Basic residues" evidence="1">
    <location>
        <begin position="9"/>
        <end position="29"/>
    </location>
</feature>
<keyword evidence="3" id="KW-1185">Reference proteome</keyword>
<organism evidence="2 3">
    <name type="scientific">Xyrichtys novacula</name>
    <name type="common">Pearly razorfish</name>
    <name type="synonym">Hemipteronotus novacula</name>
    <dbReference type="NCBI Taxonomy" id="13765"/>
    <lineage>
        <taxon>Eukaryota</taxon>
        <taxon>Metazoa</taxon>
        <taxon>Chordata</taxon>
        <taxon>Craniata</taxon>
        <taxon>Vertebrata</taxon>
        <taxon>Euteleostomi</taxon>
        <taxon>Actinopterygii</taxon>
        <taxon>Neopterygii</taxon>
        <taxon>Teleostei</taxon>
        <taxon>Neoteleostei</taxon>
        <taxon>Acanthomorphata</taxon>
        <taxon>Eupercaria</taxon>
        <taxon>Labriformes</taxon>
        <taxon>Labridae</taxon>
        <taxon>Xyrichtys</taxon>
    </lineage>
</organism>
<feature type="region of interest" description="Disordered" evidence="1">
    <location>
        <begin position="1"/>
        <end position="29"/>
    </location>
</feature>
<proteinExistence type="predicted"/>
<evidence type="ECO:0000313" key="3">
    <source>
        <dbReference type="Proteomes" id="UP001178508"/>
    </source>
</evidence>
<evidence type="ECO:0000313" key="2">
    <source>
        <dbReference type="EMBL" id="CAJ1082014.1"/>
    </source>
</evidence>
<dbReference type="EMBL" id="OY660883">
    <property type="protein sequence ID" value="CAJ1082014.1"/>
    <property type="molecule type" value="Genomic_DNA"/>
</dbReference>
<dbReference type="Proteomes" id="UP001178508">
    <property type="component" value="Chromosome 20"/>
</dbReference>
<accession>A0AAV1HB95</accession>